<sequence length="364" mass="41698">MAPDLMQIERDVNVWLTAQRTAAPADLKDYYSKFADFYDRKLWHQLTVSIEKFAALPAAVPFFLALYDNFIVDFEKKINPISLVKFLIQVAHQMKDPKAALSFLSAQSEKLKEWGVGSKEAYVLAVMETAHYRVVTGDLEGCKIAMEESEKLLDELPATETVISAAFYRVSADYYNYKMAYQQYYHNALLFLSSVNIDDLSIQEKQERAYNLSMSALLGESLYNFSELLMHPILDSLKNTSMEWLRILLFQFNTGDMDGFEKTSRSGEFLKLPILVNTLAFLRQKLCLMTLIEAVFKRSKEMRGKMTFSEISRETRVSLEEVEHLVMKALSLGLIRGKIDQVDSVVIVSFTLKFQASGLIFQIH</sequence>
<dbReference type="VEuPathDB" id="FungiDB:BDEG_21058"/>
<dbReference type="Pfam" id="PF22037">
    <property type="entry name" value="PSD13_N"/>
    <property type="match status" value="1"/>
</dbReference>
<keyword evidence="2" id="KW-0647">Proteasome</keyword>
<dbReference type="eggNOG" id="KOG2908">
    <property type="taxonomic scope" value="Eukaryota"/>
</dbReference>
<name>A0A177WB00_BATDL</name>
<dbReference type="GO" id="GO:0008541">
    <property type="term" value="C:proteasome regulatory particle, lid subcomplex"/>
    <property type="evidence" value="ECO:0007669"/>
    <property type="project" value="TreeGrafter"/>
</dbReference>
<dbReference type="EMBL" id="DS022300">
    <property type="protein sequence ID" value="OAJ36966.1"/>
    <property type="molecule type" value="Genomic_DNA"/>
</dbReference>
<reference evidence="4 5" key="1">
    <citation type="submission" date="2006-10" db="EMBL/GenBank/DDBJ databases">
        <title>The Genome Sequence of Batrachochytrium dendrobatidis JEL423.</title>
        <authorList>
            <consortium name="The Broad Institute Genome Sequencing Platform"/>
            <person name="Birren B."/>
            <person name="Lander E."/>
            <person name="Galagan J."/>
            <person name="Cuomo C."/>
            <person name="Devon K."/>
            <person name="Jaffe D."/>
            <person name="Butler J."/>
            <person name="Alvarez P."/>
            <person name="Gnerre S."/>
            <person name="Grabherr M."/>
            <person name="Kleber M."/>
            <person name="Mauceli E."/>
            <person name="Brockman W."/>
            <person name="Young S."/>
            <person name="LaButti K."/>
            <person name="Sykes S."/>
            <person name="DeCaprio D."/>
            <person name="Crawford M."/>
            <person name="Koehrsen M."/>
            <person name="Engels R."/>
            <person name="Montgomery P."/>
            <person name="Pearson M."/>
            <person name="Howarth C."/>
            <person name="Larson L."/>
            <person name="White J."/>
            <person name="O'Leary S."/>
            <person name="Kodira C."/>
            <person name="Zeng Q."/>
            <person name="Yandava C."/>
            <person name="Alvarado L."/>
            <person name="Longcore J."/>
            <person name="James T."/>
        </authorList>
    </citation>
    <scope>NUCLEOTIDE SEQUENCE [LARGE SCALE GENOMIC DNA]</scope>
    <source>
        <strain evidence="4 5">JEL423</strain>
    </source>
</reference>
<dbReference type="GO" id="GO:0005829">
    <property type="term" value="C:cytosol"/>
    <property type="evidence" value="ECO:0007669"/>
    <property type="project" value="TreeGrafter"/>
</dbReference>
<dbReference type="GO" id="GO:0005198">
    <property type="term" value="F:structural molecule activity"/>
    <property type="evidence" value="ECO:0007669"/>
    <property type="project" value="TreeGrafter"/>
</dbReference>
<evidence type="ECO:0000256" key="1">
    <source>
        <dbReference type="ARBA" id="ARBA00006207"/>
    </source>
</evidence>
<dbReference type="Proteomes" id="UP000077115">
    <property type="component" value="Unassembled WGS sequence"/>
</dbReference>
<evidence type="ECO:0000313" key="5">
    <source>
        <dbReference type="Proteomes" id="UP000077115"/>
    </source>
</evidence>
<dbReference type="OrthoDB" id="1093at2759"/>
<comment type="similarity">
    <text evidence="1">Belongs to the proteasome subunit S11 family.</text>
</comment>
<reference evidence="4 5" key="2">
    <citation type="submission" date="2016-05" db="EMBL/GenBank/DDBJ databases">
        <title>Lineage-specific infection strategies underlie the spectrum of fungal disease in amphibians.</title>
        <authorList>
            <person name="Cuomo C.A."/>
            <person name="Farrer R.A."/>
            <person name="James T."/>
            <person name="Longcore J."/>
            <person name="Birren B."/>
        </authorList>
    </citation>
    <scope>NUCLEOTIDE SEQUENCE [LARGE SCALE GENOMIC DNA]</scope>
    <source>
        <strain evidence="4 5">JEL423</strain>
    </source>
</reference>
<dbReference type="GO" id="GO:0006511">
    <property type="term" value="P:ubiquitin-dependent protein catabolic process"/>
    <property type="evidence" value="ECO:0007669"/>
    <property type="project" value="TreeGrafter"/>
</dbReference>
<protein>
    <recommendedName>
        <fullName evidence="3">PCI domain-containing protein</fullName>
    </recommendedName>
</protein>
<dbReference type="InterPro" id="IPR035298">
    <property type="entry name" value="PSMD13"/>
</dbReference>
<dbReference type="STRING" id="403673.A0A177WB00"/>
<dbReference type="PANTHER" id="PTHR10539:SF0">
    <property type="entry name" value="26S PROTEASOME NON-ATPASE REGULATORY SUBUNIT 13"/>
    <property type="match status" value="1"/>
</dbReference>
<dbReference type="AlphaFoldDB" id="A0A177WB00"/>
<feature type="domain" description="PCI" evidence="3">
    <location>
        <begin position="183"/>
        <end position="353"/>
    </location>
</feature>
<evidence type="ECO:0000259" key="3">
    <source>
        <dbReference type="PROSITE" id="PS50250"/>
    </source>
</evidence>
<dbReference type="InterPro" id="IPR000717">
    <property type="entry name" value="PCI_dom"/>
</dbReference>
<accession>A0A177WB00</accession>
<dbReference type="Pfam" id="PF01399">
    <property type="entry name" value="PCI"/>
    <property type="match status" value="1"/>
</dbReference>
<evidence type="ECO:0000313" key="4">
    <source>
        <dbReference type="EMBL" id="OAJ36966.1"/>
    </source>
</evidence>
<dbReference type="PROSITE" id="PS50250">
    <property type="entry name" value="PCI"/>
    <property type="match status" value="1"/>
</dbReference>
<dbReference type="PANTHER" id="PTHR10539">
    <property type="entry name" value="26S PROTEASOME NON-ATPASE REGULATORY SUBUNIT 13"/>
    <property type="match status" value="1"/>
</dbReference>
<dbReference type="InterPro" id="IPR054179">
    <property type="entry name" value="PSD13_N"/>
</dbReference>
<dbReference type="SUPFAM" id="SSF46785">
    <property type="entry name" value="Winged helix' DNA-binding domain"/>
    <property type="match status" value="1"/>
</dbReference>
<organism evidence="4 5">
    <name type="scientific">Batrachochytrium dendrobatidis (strain JEL423)</name>
    <dbReference type="NCBI Taxonomy" id="403673"/>
    <lineage>
        <taxon>Eukaryota</taxon>
        <taxon>Fungi</taxon>
        <taxon>Fungi incertae sedis</taxon>
        <taxon>Chytridiomycota</taxon>
        <taxon>Chytridiomycota incertae sedis</taxon>
        <taxon>Chytridiomycetes</taxon>
        <taxon>Rhizophydiales</taxon>
        <taxon>Rhizophydiales incertae sedis</taxon>
        <taxon>Batrachochytrium</taxon>
    </lineage>
</organism>
<dbReference type="InterPro" id="IPR036390">
    <property type="entry name" value="WH_DNA-bd_sf"/>
</dbReference>
<dbReference type="GO" id="GO:0005634">
    <property type="term" value="C:nucleus"/>
    <property type="evidence" value="ECO:0007669"/>
    <property type="project" value="TreeGrafter"/>
</dbReference>
<evidence type="ECO:0000256" key="2">
    <source>
        <dbReference type="ARBA" id="ARBA00022942"/>
    </source>
</evidence>
<gene>
    <name evidence="4" type="ORF">BDEG_21058</name>
</gene>
<proteinExistence type="inferred from homology"/>